<evidence type="ECO:0000259" key="2">
    <source>
        <dbReference type="Pfam" id="PF13302"/>
    </source>
</evidence>
<dbReference type="GO" id="GO:1990189">
    <property type="term" value="F:protein N-terminal-serine acetyltransferase activity"/>
    <property type="evidence" value="ECO:0007669"/>
    <property type="project" value="TreeGrafter"/>
</dbReference>
<dbReference type="Gene3D" id="3.40.630.30">
    <property type="match status" value="2"/>
</dbReference>
<dbReference type="STRING" id="27342.A0A0H2RYP5"/>
<feature type="compositionally biased region" description="Basic and acidic residues" evidence="1">
    <location>
        <begin position="266"/>
        <end position="276"/>
    </location>
</feature>
<dbReference type="SUPFAM" id="SSF55729">
    <property type="entry name" value="Acyl-CoA N-acyltransferases (Nat)"/>
    <property type="match status" value="1"/>
</dbReference>
<reference evidence="3 4" key="1">
    <citation type="submission" date="2015-04" db="EMBL/GenBank/DDBJ databases">
        <title>Complete genome sequence of Schizopora paradoxa KUC8140, a cosmopolitan wood degrader in East Asia.</title>
        <authorList>
            <consortium name="DOE Joint Genome Institute"/>
            <person name="Min B."/>
            <person name="Park H."/>
            <person name="Jang Y."/>
            <person name="Kim J.-J."/>
            <person name="Kim K.H."/>
            <person name="Pangilinan J."/>
            <person name="Lipzen A."/>
            <person name="Riley R."/>
            <person name="Grigoriev I.V."/>
            <person name="Spatafora J.W."/>
            <person name="Choi I.-G."/>
        </authorList>
    </citation>
    <scope>NUCLEOTIDE SEQUENCE [LARGE SCALE GENOMIC DNA]</scope>
    <source>
        <strain evidence="3 4">KUC8140</strain>
    </source>
</reference>
<dbReference type="InParanoid" id="A0A0H2RYP5"/>
<dbReference type="InterPro" id="IPR016181">
    <property type="entry name" value="Acyl_CoA_acyltransferase"/>
</dbReference>
<dbReference type="EMBL" id="KQ085907">
    <property type="protein sequence ID" value="KLO17215.1"/>
    <property type="molecule type" value="Genomic_DNA"/>
</dbReference>
<dbReference type="PANTHER" id="PTHR43441:SF5">
    <property type="entry name" value="FAMILY ACETYLTRANSFERASE, PUTATIVE-RELATED"/>
    <property type="match status" value="1"/>
</dbReference>
<protein>
    <recommendedName>
        <fullName evidence="2">N-acetyltransferase domain-containing protein</fullName>
    </recommendedName>
</protein>
<gene>
    <name evidence="3" type="ORF">SCHPADRAFT_868482</name>
</gene>
<dbReference type="PANTHER" id="PTHR43441">
    <property type="entry name" value="RIBOSOMAL-PROTEIN-SERINE ACETYLTRANSFERASE"/>
    <property type="match status" value="1"/>
</dbReference>
<organism evidence="3 4">
    <name type="scientific">Schizopora paradoxa</name>
    <dbReference type="NCBI Taxonomy" id="27342"/>
    <lineage>
        <taxon>Eukaryota</taxon>
        <taxon>Fungi</taxon>
        <taxon>Dikarya</taxon>
        <taxon>Basidiomycota</taxon>
        <taxon>Agaricomycotina</taxon>
        <taxon>Agaricomycetes</taxon>
        <taxon>Hymenochaetales</taxon>
        <taxon>Schizoporaceae</taxon>
        <taxon>Schizopora</taxon>
    </lineage>
</organism>
<dbReference type="InterPro" id="IPR000182">
    <property type="entry name" value="GNAT_dom"/>
</dbReference>
<evidence type="ECO:0000313" key="3">
    <source>
        <dbReference type="EMBL" id="KLO17215.1"/>
    </source>
</evidence>
<dbReference type="AlphaFoldDB" id="A0A0H2RYP5"/>
<dbReference type="GO" id="GO:0008999">
    <property type="term" value="F:protein-N-terminal-alanine acetyltransferase activity"/>
    <property type="evidence" value="ECO:0007669"/>
    <property type="project" value="TreeGrafter"/>
</dbReference>
<dbReference type="InterPro" id="IPR051908">
    <property type="entry name" value="Ribosomal_N-acetyltransferase"/>
</dbReference>
<name>A0A0H2RYP5_9AGAM</name>
<sequence>MSFFNNFKPPVPDQENELYGQDPYDINCAIPLNFAALENDRIKLTPVIPRIHAQEVFDQLQEHPEIHHHLPFAFPNTLEDVCVWFRDRFQKIPGHIHFAVHDKTRPSRKYDLAISGGGSFAGTIALISTSLPNLSTEVGFMIFHSFQRTHVFPNAAGLLITHCLNLPSDPVSPGLGFRRVQWFANSDNIRSIKAGEKLGFRQEGMLRWHSVLPEGKEGIKPREGDPAGQEHLGRHSNVRSIKAAERLGFHMEGTIRWHRALPEGSEGMKPREDDPRGQCPGRHTAILSICWDDWVSGVKEKVKTVMDRK</sequence>
<evidence type="ECO:0000256" key="1">
    <source>
        <dbReference type="SAM" id="MobiDB-lite"/>
    </source>
</evidence>
<feature type="region of interest" description="Disordered" evidence="1">
    <location>
        <begin position="261"/>
        <end position="280"/>
    </location>
</feature>
<dbReference type="OrthoDB" id="41238at2759"/>
<evidence type="ECO:0000313" key="4">
    <source>
        <dbReference type="Proteomes" id="UP000053477"/>
    </source>
</evidence>
<keyword evidence="4" id="KW-1185">Reference proteome</keyword>
<proteinExistence type="predicted"/>
<accession>A0A0H2RYP5</accession>
<feature type="domain" description="N-acetyltransferase" evidence="2">
    <location>
        <begin position="41"/>
        <end position="201"/>
    </location>
</feature>
<dbReference type="Pfam" id="PF13302">
    <property type="entry name" value="Acetyltransf_3"/>
    <property type="match status" value="1"/>
</dbReference>
<dbReference type="Proteomes" id="UP000053477">
    <property type="component" value="Unassembled WGS sequence"/>
</dbReference>